<dbReference type="EMBL" id="VDLY02000001">
    <property type="protein sequence ID" value="KAB8171123.1"/>
    <property type="molecule type" value="Genomic_DNA"/>
</dbReference>
<comment type="caution">
    <text evidence="1">The sequence shown here is derived from an EMBL/GenBank/DDBJ whole genome shotgun (WGS) entry which is preliminary data.</text>
</comment>
<reference evidence="1" key="1">
    <citation type="submission" date="2019-10" db="EMBL/GenBank/DDBJ databases">
        <title>Nonomuraea sp. nov., isolated from Phyllanthus amarus.</title>
        <authorList>
            <person name="Klykleung N."/>
            <person name="Tanasupawat S."/>
        </authorList>
    </citation>
    <scope>NUCLEOTIDE SEQUENCE [LARGE SCALE GENOMIC DNA]</scope>
    <source>
        <strain evidence="1">3MP-10</strain>
    </source>
</reference>
<accession>A0A5N6ASN8</accession>
<sequence>MPPELTASALIFLITLCYLVLCYASPYGRCRRCDGFGFHIGTTRKGRPLRGKDCRRCKGHGFRLRPGRHVVNALIRYWQHRDR</sequence>
<dbReference type="InterPro" id="IPR038500">
    <property type="entry name" value="Antitermination_sf"/>
</dbReference>
<evidence type="ECO:0000313" key="1">
    <source>
        <dbReference type="EMBL" id="KAB8171123.1"/>
    </source>
</evidence>
<proteinExistence type="predicted"/>
<evidence type="ECO:0000313" key="2">
    <source>
        <dbReference type="Proteomes" id="UP000314251"/>
    </source>
</evidence>
<organism evidence="1 2">
    <name type="scientific">Streptomyces mimosae</name>
    <dbReference type="NCBI Taxonomy" id="2586635"/>
    <lineage>
        <taxon>Bacteria</taxon>
        <taxon>Bacillati</taxon>
        <taxon>Actinomycetota</taxon>
        <taxon>Actinomycetes</taxon>
        <taxon>Kitasatosporales</taxon>
        <taxon>Streptomycetaceae</taxon>
        <taxon>Streptomyces</taxon>
    </lineage>
</organism>
<gene>
    <name evidence="1" type="ORF">FH607_002050</name>
</gene>
<keyword evidence="2" id="KW-1185">Reference proteome</keyword>
<dbReference type="Proteomes" id="UP000314251">
    <property type="component" value="Unassembled WGS sequence"/>
</dbReference>
<dbReference type="AlphaFoldDB" id="A0A5N6ASN8"/>
<dbReference type="Gene3D" id="1.10.274.110">
    <property type="match status" value="1"/>
</dbReference>
<dbReference type="OrthoDB" id="3539102at2"/>
<protein>
    <submittedName>
        <fullName evidence="1">Uncharacterized protein</fullName>
    </submittedName>
</protein>
<name>A0A5N6ASN8_9ACTN</name>
<dbReference type="RefSeq" id="WP_139665806.1">
    <property type="nucleotide sequence ID" value="NZ_VDLY02000001.1"/>
</dbReference>